<dbReference type="SMART" id="SM01330">
    <property type="entry name" value="Frizzled"/>
    <property type="match status" value="1"/>
</dbReference>
<feature type="transmembrane region" description="Helical" evidence="3">
    <location>
        <begin position="390"/>
        <end position="410"/>
    </location>
</feature>
<gene>
    <name evidence="5" type="ORF">ECPE_LOCUS12348</name>
</gene>
<dbReference type="Pfam" id="PF01534">
    <property type="entry name" value="Frizzled"/>
    <property type="match status" value="1"/>
</dbReference>
<dbReference type="Gene3D" id="1.20.1070.10">
    <property type="entry name" value="Rhodopsin 7-helix transmembrane proteins"/>
    <property type="match status" value="1"/>
</dbReference>
<sequence>MGDSQWSLLDYHYRSLLASFMTHSPSSDPREPATATDLELRPRNIWSGLGLVLQCSVCRDPLCPTLPRPLTFHAIASTLICKPRPFQSRCERHTLLRRKHGPVVGTGPTSSSGPPAERDCAACLSSSSPPVSVRTQDAAVRTVQSQPQPLPSSPQSACLHLLAFALPLVLTLIGLTAAEIDGDALSGICFVGRINIWARVGLVLVPCAVCLVIKCVYLGRVMRSCMRLRRPFLRSPFPSDQEFAQRLVRCTYSYGMSTFFILLSLLSCQISHRLLGLDSEAALTACLGSASKSKAASSAIVDTHGARIVHDELSPTDPGGRTVRATGLSFARVPIEVSPQPSTGSSVFAATAAAVVVTRDQDILLGRLNPYAPSPAQIHKPMAGPILLHLLTYFVLNVIFASMCLFDVSVKHSWRKFWIRLRVSCRLGRWCGHLPTKRAINHSHAVKKLLCNCLYNNVVGFSWWDPGLFLVPLFHEDSSLAASSVKETSSTCELVHLADVLSSSDLKSRSLGRGDRLLSSDVASTSSCKIRGEDSCMPRDIDSQSPPADRLTGANPVNSTGPDFLVNTIDLPFHPVPAPFDDLIPHVARVISLYEHTSPDHPTLVFFRHLYDQLVQSTGSPTAVGFTTTVTANRTTTMTTASNSSPDHRHPDRPATASGLERRPNTASGNELVLVSEPAQSSLVRSMAALYDQCQKQLVAANNFSTRHRSRHRRLLPSRASARRKSQSRSLSTGGLHCPVSTSFRLSSNGGGGGGTSTGAGSIVSATSDHPEESLPELLRAAASVLAAAATGTSVRSPTDPRTSGPDSDRDTRPRQRRLSQSVISSTLSTQQLNQSSGVASGENIDSETIRAF</sequence>
<organism evidence="5 6">
    <name type="scientific">Echinostoma caproni</name>
    <dbReference type="NCBI Taxonomy" id="27848"/>
    <lineage>
        <taxon>Eukaryota</taxon>
        <taxon>Metazoa</taxon>
        <taxon>Spiralia</taxon>
        <taxon>Lophotrochozoa</taxon>
        <taxon>Platyhelminthes</taxon>
        <taxon>Trematoda</taxon>
        <taxon>Digenea</taxon>
        <taxon>Plagiorchiida</taxon>
        <taxon>Echinostomata</taxon>
        <taxon>Echinostomatoidea</taxon>
        <taxon>Echinostomatidae</taxon>
        <taxon>Echinostoma</taxon>
    </lineage>
</organism>
<keyword evidence="1" id="KW-0675">Receptor</keyword>
<dbReference type="OrthoDB" id="10064659at2759"/>
<evidence type="ECO:0000256" key="3">
    <source>
        <dbReference type="SAM" id="Phobius"/>
    </source>
</evidence>
<feature type="region of interest" description="Disordered" evidence="2">
    <location>
        <begin position="638"/>
        <end position="671"/>
    </location>
</feature>
<keyword evidence="3" id="KW-1133">Transmembrane helix</keyword>
<dbReference type="AlphaFoldDB" id="A0A3P8HFN7"/>
<dbReference type="EMBL" id="UZAN01052672">
    <property type="protein sequence ID" value="VDP89620.1"/>
    <property type="molecule type" value="Genomic_DNA"/>
</dbReference>
<feature type="region of interest" description="Disordered" evidence="2">
    <location>
        <begin position="789"/>
        <end position="853"/>
    </location>
</feature>
<dbReference type="Proteomes" id="UP000272942">
    <property type="component" value="Unassembled WGS sequence"/>
</dbReference>
<accession>A0A3P8HFN7</accession>
<dbReference type="GO" id="GO:0016020">
    <property type="term" value="C:membrane"/>
    <property type="evidence" value="ECO:0007669"/>
    <property type="project" value="InterPro"/>
</dbReference>
<keyword evidence="6" id="KW-1185">Reference proteome</keyword>
<name>A0A3P8HFN7_9TREM</name>
<dbReference type="InterPro" id="IPR000539">
    <property type="entry name" value="Frizzled/Smoothened_7TM"/>
</dbReference>
<feature type="transmembrane region" description="Helical" evidence="3">
    <location>
        <begin position="157"/>
        <end position="176"/>
    </location>
</feature>
<feature type="compositionally biased region" description="Low complexity" evidence="2">
    <location>
        <begin position="825"/>
        <end position="837"/>
    </location>
</feature>
<evidence type="ECO:0000259" key="4">
    <source>
        <dbReference type="SMART" id="SM01330"/>
    </source>
</evidence>
<keyword evidence="3" id="KW-0472">Membrane</keyword>
<proteinExistence type="predicted"/>
<feature type="compositionally biased region" description="Polar residues" evidence="2">
    <location>
        <begin position="791"/>
        <end position="806"/>
    </location>
</feature>
<protein>
    <recommendedName>
        <fullName evidence="4">Frizzled/Smoothened 7TM domain-containing protein</fullName>
    </recommendedName>
</protein>
<evidence type="ECO:0000313" key="5">
    <source>
        <dbReference type="EMBL" id="VDP89620.1"/>
    </source>
</evidence>
<dbReference type="GO" id="GO:0007166">
    <property type="term" value="P:cell surface receptor signaling pathway"/>
    <property type="evidence" value="ECO:0007669"/>
    <property type="project" value="InterPro"/>
</dbReference>
<evidence type="ECO:0000313" key="6">
    <source>
        <dbReference type="Proteomes" id="UP000272942"/>
    </source>
</evidence>
<feature type="region of interest" description="Disordered" evidence="2">
    <location>
        <begin position="702"/>
        <end position="772"/>
    </location>
</feature>
<feature type="domain" description="Frizzled/Smoothened 7TM" evidence="4">
    <location>
        <begin position="33"/>
        <end position="424"/>
    </location>
</feature>
<feature type="transmembrane region" description="Helical" evidence="3">
    <location>
        <begin position="196"/>
        <end position="219"/>
    </location>
</feature>
<evidence type="ECO:0000256" key="1">
    <source>
        <dbReference type="ARBA" id="ARBA00023170"/>
    </source>
</evidence>
<feature type="compositionally biased region" description="Gly residues" evidence="2">
    <location>
        <begin position="749"/>
        <end position="758"/>
    </location>
</feature>
<evidence type="ECO:0000256" key="2">
    <source>
        <dbReference type="SAM" id="MobiDB-lite"/>
    </source>
</evidence>
<feature type="compositionally biased region" description="Low complexity" evidence="2">
    <location>
        <begin position="759"/>
        <end position="768"/>
    </location>
</feature>
<reference evidence="5 6" key="1">
    <citation type="submission" date="2018-11" db="EMBL/GenBank/DDBJ databases">
        <authorList>
            <consortium name="Pathogen Informatics"/>
        </authorList>
    </citation>
    <scope>NUCLEOTIDE SEQUENCE [LARGE SCALE GENOMIC DNA]</scope>
    <source>
        <strain evidence="5 6">Egypt</strain>
    </source>
</reference>
<feature type="region of interest" description="Disordered" evidence="2">
    <location>
        <begin position="533"/>
        <end position="557"/>
    </location>
</feature>
<feature type="compositionally biased region" description="Basic and acidic residues" evidence="2">
    <location>
        <begin position="533"/>
        <end position="542"/>
    </location>
</feature>
<feature type="compositionally biased region" description="Basic residues" evidence="2">
    <location>
        <begin position="706"/>
        <end position="727"/>
    </location>
</feature>
<keyword evidence="3" id="KW-0812">Transmembrane</keyword>